<evidence type="ECO:0000256" key="5">
    <source>
        <dbReference type="ARBA" id="ARBA00022989"/>
    </source>
</evidence>
<dbReference type="RefSeq" id="WP_083559258.1">
    <property type="nucleotide sequence ID" value="NZ_AQQV01000001.1"/>
</dbReference>
<feature type="transmembrane region" description="Helical" evidence="7">
    <location>
        <begin position="70"/>
        <end position="91"/>
    </location>
</feature>
<sequence>MKQFVPITDLVARVLLAAIFVISGLGKISGFEATQGYMQAMGVPGMLLPLVIILEIAGGAALIAGFQTRIAALLLAGFSLLAGLLFHFNLADQMQAILFWKNLALAGGLLMLSLHGAGPWSLDAWRKPAVSTPRYA</sequence>
<evidence type="ECO:0000256" key="3">
    <source>
        <dbReference type="ARBA" id="ARBA00022475"/>
    </source>
</evidence>
<evidence type="ECO:0000256" key="2">
    <source>
        <dbReference type="ARBA" id="ARBA00006679"/>
    </source>
</evidence>
<proteinExistence type="inferred from homology"/>
<evidence type="ECO:0000313" key="8">
    <source>
        <dbReference type="EMBL" id="ORE88632.1"/>
    </source>
</evidence>
<evidence type="ECO:0000256" key="7">
    <source>
        <dbReference type="SAM" id="Phobius"/>
    </source>
</evidence>
<evidence type="ECO:0000256" key="6">
    <source>
        <dbReference type="ARBA" id="ARBA00023136"/>
    </source>
</evidence>
<dbReference type="InterPro" id="IPR051907">
    <property type="entry name" value="DoxX-like_oxidoreductase"/>
</dbReference>
<dbReference type="EMBL" id="AQQV01000001">
    <property type="protein sequence ID" value="ORE88632.1"/>
    <property type="molecule type" value="Genomic_DNA"/>
</dbReference>
<dbReference type="GO" id="GO:0005886">
    <property type="term" value="C:plasma membrane"/>
    <property type="evidence" value="ECO:0007669"/>
    <property type="project" value="UniProtKB-SubCell"/>
</dbReference>
<dbReference type="OrthoDB" id="9792760at2"/>
<dbReference type="STRING" id="1317117.ATO7_02115"/>
<feature type="transmembrane region" description="Helical" evidence="7">
    <location>
        <begin position="43"/>
        <end position="64"/>
    </location>
</feature>
<evidence type="ECO:0000313" key="9">
    <source>
        <dbReference type="Proteomes" id="UP000192342"/>
    </source>
</evidence>
<feature type="transmembrane region" description="Helical" evidence="7">
    <location>
        <begin position="12"/>
        <end position="31"/>
    </location>
</feature>
<feature type="transmembrane region" description="Helical" evidence="7">
    <location>
        <begin position="103"/>
        <end position="122"/>
    </location>
</feature>
<evidence type="ECO:0000256" key="4">
    <source>
        <dbReference type="ARBA" id="ARBA00022692"/>
    </source>
</evidence>
<keyword evidence="6 7" id="KW-0472">Membrane</keyword>
<dbReference type="Pfam" id="PF07681">
    <property type="entry name" value="DoxX"/>
    <property type="match status" value="1"/>
</dbReference>
<dbReference type="PANTHER" id="PTHR33452:SF1">
    <property type="entry name" value="INNER MEMBRANE PROTEIN YPHA-RELATED"/>
    <property type="match status" value="1"/>
</dbReference>
<reference evidence="8 9" key="1">
    <citation type="submission" date="2013-04" db="EMBL/GenBank/DDBJ databases">
        <title>Oceanococcus atlanticus 22II-S10r2 Genome Sequencing.</title>
        <authorList>
            <person name="Lai Q."/>
            <person name="Li G."/>
            <person name="Shao Z."/>
        </authorList>
    </citation>
    <scope>NUCLEOTIDE SEQUENCE [LARGE SCALE GENOMIC DNA]</scope>
    <source>
        <strain evidence="8 9">22II-S10r2</strain>
    </source>
</reference>
<evidence type="ECO:0000256" key="1">
    <source>
        <dbReference type="ARBA" id="ARBA00004651"/>
    </source>
</evidence>
<dbReference type="Proteomes" id="UP000192342">
    <property type="component" value="Unassembled WGS sequence"/>
</dbReference>
<gene>
    <name evidence="8" type="ORF">ATO7_02115</name>
</gene>
<accession>A0A1Y1SG42</accession>
<comment type="similarity">
    <text evidence="2">Belongs to the DoxX family.</text>
</comment>
<keyword evidence="3" id="KW-1003">Cell membrane</keyword>
<dbReference type="PANTHER" id="PTHR33452">
    <property type="entry name" value="OXIDOREDUCTASE CATD-RELATED"/>
    <property type="match status" value="1"/>
</dbReference>
<protein>
    <submittedName>
        <fullName evidence="8">DoxX family protein</fullName>
    </submittedName>
</protein>
<comment type="subcellular location">
    <subcellularLocation>
        <location evidence="1">Cell membrane</location>
        <topology evidence="1">Multi-pass membrane protein</topology>
    </subcellularLocation>
</comment>
<keyword evidence="4 7" id="KW-0812">Transmembrane</keyword>
<dbReference type="InterPro" id="IPR032808">
    <property type="entry name" value="DoxX"/>
</dbReference>
<keyword evidence="5 7" id="KW-1133">Transmembrane helix</keyword>
<keyword evidence="9" id="KW-1185">Reference proteome</keyword>
<dbReference type="AlphaFoldDB" id="A0A1Y1SG42"/>
<name>A0A1Y1SG42_9GAMM</name>
<organism evidence="8 9">
    <name type="scientific">Oceanococcus atlanticus</name>
    <dbReference type="NCBI Taxonomy" id="1317117"/>
    <lineage>
        <taxon>Bacteria</taxon>
        <taxon>Pseudomonadati</taxon>
        <taxon>Pseudomonadota</taxon>
        <taxon>Gammaproteobacteria</taxon>
        <taxon>Chromatiales</taxon>
        <taxon>Oceanococcaceae</taxon>
        <taxon>Oceanococcus</taxon>
    </lineage>
</organism>
<comment type="caution">
    <text evidence="8">The sequence shown here is derived from an EMBL/GenBank/DDBJ whole genome shotgun (WGS) entry which is preliminary data.</text>
</comment>